<evidence type="ECO:0000256" key="1">
    <source>
        <dbReference type="SAM" id="MobiDB-lite"/>
    </source>
</evidence>
<dbReference type="Proteomes" id="UP000276133">
    <property type="component" value="Unassembled WGS sequence"/>
</dbReference>
<reference evidence="2 3" key="1">
    <citation type="journal article" date="2018" name="Sci. Rep.">
        <title>Genomic signatures of local adaptation to the degree of environmental predictability in rotifers.</title>
        <authorList>
            <person name="Franch-Gras L."/>
            <person name="Hahn C."/>
            <person name="Garcia-Roger E.M."/>
            <person name="Carmona M.J."/>
            <person name="Serra M."/>
            <person name="Gomez A."/>
        </authorList>
    </citation>
    <scope>NUCLEOTIDE SEQUENCE [LARGE SCALE GENOMIC DNA]</scope>
    <source>
        <strain evidence="2">HYR1</strain>
    </source>
</reference>
<name>A0A3M7Q4F3_BRAPC</name>
<dbReference type="EMBL" id="REGN01007575">
    <property type="protein sequence ID" value="RNA05845.1"/>
    <property type="molecule type" value="Genomic_DNA"/>
</dbReference>
<comment type="caution">
    <text evidence="2">The sequence shown here is derived from an EMBL/GenBank/DDBJ whole genome shotgun (WGS) entry which is preliminary data.</text>
</comment>
<dbReference type="AlphaFoldDB" id="A0A3M7Q4F3"/>
<feature type="non-terminal residue" evidence="2">
    <location>
        <position position="1"/>
    </location>
</feature>
<gene>
    <name evidence="2" type="ORF">BpHYR1_011338</name>
</gene>
<feature type="region of interest" description="Disordered" evidence="1">
    <location>
        <begin position="218"/>
        <end position="241"/>
    </location>
</feature>
<sequence>SEKFQASRVAVKFKAIQIKNNDLFSLFDISTSNIYRNNENSSSFKIATEDLNHLKNMFVISIEYFIKFMTENALEIFQKSKTTFRNKIFEMFDGKFTRKAKIANEFLYKYIFLEIFDFNSKQIICESIVHIFKSSNIVFDTNYALKVFVPEVMVQITTKLLNVRIKQLSIFFDQFLDNLHLSNFKPTPPPQPQPPPQPHLKKLQNCWHHCRSERPAGQVGRLGRPCKPVGTDGSEPQTDLEGRPLRSLSGLGFFNVTFLLEPCIYRISLNISGPFIFEKIHIIDQLLFE</sequence>
<evidence type="ECO:0000313" key="2">
    <source>
        <dbReference type="EMBL" id="RNA05845.1"/>
    </source>
</evidence>
<organism evidence="2 3">
    <name type="scientific">Brachionus plicatilis</name>
    <name type="common">Marine rotifer</name>
    <name type="synonym">Brachionus muelleri</name>
    <dbReference type="NCBI Taxonomy" id="10195"/>
    <lineage>
        <taxon>Eukaryota</taxon>
        <taxon>Metazoa</taxon>
        <taxon>Spiralia</taxon>
        <taxon>Gnathifera</taxon>
        <taxon>Rotifera</taxon>
        <taxon>Eurotatoria</taxon>
        <taxon>Monogononta</taxon>
        <taxon>Pseudotrocha</taxon>
        <taxon>Ploima</taxon>
        <taxon>Brachionidae</taxon>
        <taxon>Brachionus</taxon>
    </lineage>
</organism>
<accession>A0A3M7Q4F3</accession>
<keyword evidence="3" id="KW-1185">Reference proteome</keyword>
<protein>
    <submittedName>
        <fullName evidence="2">Uncharacterized protein</fullName>
    </submittedName>
</protein>
<evidence type="ECO:0000313" key="3">
    <source>
        <dbReference type="Proteomes" id="UP000276133"/>
    </source>
</evidence>
<proteinExistence type="predicted"/>